<dbReference type="GO" id="GO:0050485">
    <property type="term" value="F:oxidoreductase activity, acting on X-H and Y-H to form an X-Y bond, with a disulfide as acceptor"/>
    <property type="evidence" value="ECO:0007669"/>
    <property type="project" value="InterPro"/>
</dbReference>
<accession>A0A381X3R4</accession>
<dbReference type="InterPro" id="IPR010187">
    <property type="entry name" value="Various_sel_PB"/>
</dbReference>
<name>A0A381X3R4_9ZZZZ</name>
<dbReference type="Pfam" id="PF07355">
    <property type="entry name" value="GRDB"/>
    <property type="match status" value="1"/>
</dbReference>
<evidence type="ECO:0000313" key="2">
    <source>
        <dbReference type="EMBL" id="SVA59364.1"/>
    </source>
</evidence>
<gene>
    <name evidence="2" type="ORF">METZ01_LOCUS112218</name>
</gene>
<evidence type="ECO:0000256" key="1">
    <source>
        <dbReference type="ARBA" id="ARBA00023002"/>
    </source>
</evidence>
<sequence length="164" mass="18216">MPKLETLAEPVRQMMLTWPCIDNDEAPWTPMAKPLSEARVALVTTAGLHVRGDKPFIQDKAMPLDGGDTSYRIIPSSTEPKDIVQSHTSIAFDHTGIYRDINVTFPINRLQEMHQRGEIGSLADNYYSFMGAVRDVTGFIEESGLDVAAKLKKDEVDVVLLTPT</sequence>
<evidence type="ECO:0008006" key="3">
    <source>
        <dbReference type="Google" id="ProtNLM"/>
    </source>
</evidence>
<organism evidence="2">
    <name type="scientific">marine metagenome</name>
    <dbReference type="NCBI Taxonomy" id="408172"/>
    <lineage>
        <taxon>unclassified sequences</taxon>
        <taxon>metagenomes</taxon>
        <taxon>ecological metagenomes</taxon>
    </lineage>
</organism>
<keyword evidence="1" id="KW-0560">Oxidoreductase</keyword>
<reference evidence="2" key="1">
    <citation type="submission" date="2018-05" db="EMBL/GenBank/DDBJ databases">
        <authorList>
            <person name="Lanie J.A."/>
            <person name="Ng W.-L."/>
            <person name="Kazmierczak K.M."/>
            <person name="Andrzejewski T.M."/>
            <person name="Davidsen T.M."/>
            <person name="Wayne K.J."/>
            <person name="Tettelin H."/>
            <person name="Glass J.I."/>
            <person name="Rusch D."/>
            <person name="Podicherti R."/>
            <person name="Tsui H.-C.T."/>
            <person name="Winkler M.E."/>
        </authorList>
    </citation>
    <scope>NUCLEOTIDE SEQUENCE</scope>
</reference>
<proteinExistence type="predicted"/>
<protein>
    <recommendedName>
        <fullName evidence="3">Selenoprotein B glycine/betaine/sarcosine/D-proline reductase</fullName>
    </recommendedName>
</protein>
<dbReference type="AlphaFoldDB" id="A0A381X3R4"/>
<dbReference type="EMBL" id="UINC01013799">
    <property type="protein sequence ID" value="SVA59364.1"/>
    <property type="molecule type" value="Genomic_DNA"/>
</dbReference>